<dbReference type="EMBL" id="DWWV01000044">
    <property type="protein sequence ID" value="HJC09974.1"/>
    <property type="molecule type" value="Genomic_DNA"/>
</dbReference>
<dbReference type="AlphaFoldDB" id="A0A9D2SJY3"/>
<dbReference type="Pfam" id="PF21211">
    <property type="entry name" value="FkbH_N"/>
    <property type="match status" value="1"/>
</dbReference>
<evidence type="ECO:0000313" key="3">
    <source>
        <dbReference type="Proteomes" id="UP000823893"/>
    </source>
</evidence>
<dbReference type="Proteomes" id="UP000823893">
    <property type="component" value="Unassembled WGS sequence"/>
</dbReference>
<comment type="caution">
    <text evidence="2">The sequence shown here is derived from an EMBL/GenBank/DDBJ whole genome shotgun (WGS) entry which is preliminary data.</text>
</comment>
<sequence length="95" mass="11038">FPFNSFIYQIRKLNYLLMELVEKTKNAFLIDLSSIQNLYGRKELHDEKLYYIAKMPISTNLLPEVAKQVVDIIKALNGKIKKCVEIVVVYMDLVG</sequence>
<protein>
    <recommendedName>
        <fullName evidence="1">BF1531-like N-terminal domain-containing protein</fullName>
    </recommendedName>
</protein>
<name>A0A9D2SJY3_9FIRM</name>
<organism evidence="2 3">
    <name type="scientific">Candidatus Blautia merdigallinarum</name>
    <dbReference type="NCBI Taxonomy" id="2838495"/>
    <lineage>
        <taxon>Bacteria</taxon>
        <taxon>Bacillati</taxon>
        <taxon>Bacillota</taxon>
        <taxon>Clostridia</taxon>
        <taxon>Lachnospirales</taxon>
        <taxon>Lachnospiraceae</taxon>
        <taxon>Blautia</taxon>
    </lineage>
</organism>
<reference evidence="2" key="2">
    <citation type="submission" date="2021-04" db="EMBL/GenBank/DDBJ databases">
        <authorList>
            <person name="Gilroy R."/>
        </authorList>
    </citation>
    <scope>NUCLEOTIDE SEQUENCE</scope>
    <source>
        <strain evidence="2">ChiSxjej6B18-287</strain>
    </source>
</reference>
<accession>A0A9D2SJY3</accession>
<feature type="non-terminal residue" evidence="2">
    <location>
        <position position="1"/>
    </location>
</feature>
<gene>
    <name evidence="2" type="ORF">H9935_04065</name>
</gene>
<dbReference type="InterPro" id="IPR036514">
    <property type="entry name" value="SGNH_hydro_sf"/>
</dbReference>
<feature type="domain" description="BF1531-like N-terminal" evidence="1">
    <location>
        <begin position="4"/>
        <end position="74"/>
    </location>
</feature>
<proteinExistence type="predicted"/>
<reference evidence="2" key="1">
    <citation type="journal article" date="2021" name="PeerJ">
        <title>Extensive microbial diversity within the chicken gut microbiome revealed by metagenomics and culture.</title>
        <authorList>
            <person name="Gilroy R."/>
            <person name="Ravi A."/>
            <person name="Getino M."/>
            <person name="Pursley I."/>
            <person name="Horton D.L."/>
            <person name="Alikhan N.F."/>
            <person name="Baker D."/>
            <person name="Gharbi K."/>
            <person name="Hall N."/>
            <person name="Watson M."/>
            <person name="Adriaenssens E.M."/>
            <person name="Foster-Nyarko E."/>
            <person name="Jarju S."/>
            <person name="Secka A."/>
            <person name="Antonio M."/>
            <person name="Oren A."/>
            <person name="Chaudhuri R.R."/>
            <person name="La Ragione R."/>
            <person name="Hildebrand F."/>
            <person name="Pallen M.J."/>
        </authorList>
    </citation>
    <scope>NUCLEOTIDE SEQUENCE</scope>
    <source>
        <strain evidence="2">ChiSxjej6B18-287</strain>
    </source>
</reference>
<evidence type="ECO:0000313" key="2">
    <source>
        <dbReference type="EMBL" id="HJC09974.1"/>
    </source>
</evidence>
<evidence type="ECO:0000259" key="1">
    <source>
        <dbReference type="Pfam" id="PF21211"/>
    </source>
</evidence>
<dbReference type="InterPro" id="IPR049369">
    <property type="entry name" value="BF1531-like_N"/>
</dbReference>
<dbReference type="Gene3D" id="3.40.50.1110">
    <property type="entry name" value="SGNH hydrolase"/>
    <property type="match status" value="1"/>
</dbReference>